<evidence type="ECO:0000313" key="2">
    <source>
        <dbReference type="Proteomes" id="UP000532194"/>
    </source>
</evidence>
<sequence>MTGKQWQVTVDFKTEQGFDAEKAFDLMEEIGAYGASVAVNPNGDGGSVTLAVESGDAAKACSDALDLLAGTQSLPKHEVCAIAAAEWDEATRRNREPLYPKVVGYAEIARMADVSRQRAYKFPEIGSFPKPVIETSQGPLYSESAVEAWLANRIRKAGRPKSIS</sequence>
<dbReference type="EMBL" id="JAAIII010000001">
    <property type="protein sequence ID" value="NMM93183.1"/>
    <property type="molecule type" value="Genomic_DNA"/>
</dbReference>
<dbReference type="AlphaFoldDB" id="A0A7Y0HS43"/>
<dbReference type="Proteomes" id="UP000532194">
    <property type="component" value="Unassembled WGS sequence"/>
</dbReference>
<proteinExistence type="predicted"/>
<reference evidence="1 2" key="1">
    <citation type="submission" date="2020-02" db="EMBL/GenBank/DDBJ databases">
        <title>Characterization of phylogenetic diversity of novel bifidobacterial species isolated in Czech ZOOs.</title>
        <authorList>
            <person name="Lugli G.A."/>
            <person name="Vera N.B."/>
            <person name="Ventura M."/>
        </authorList>
    </citation>
    <scope>NUCLEOTIDE SEQUENCE [LARGE SCALE GENOMIC DNA]</scope>
    <source>
        <strain evidence="1 2">DSM 109957</strain>
    </source>
</reference>
<protein>
    <submittedName>
        <fullName evidence="1">Uncharacterized protein</fullName>
    </submittedName>
</protein>
<name>A0A7Y0HS43_9BIFI</name>
<gene>
    <name evidence="1" type="ORF">G1C95_0368</name>
</gene>
<evidence type="ECO:0000313" key="1">
    <source>
        <dbReference type="EMBL" id="NMM93183.1"/>
    </source>
</evidence>
<keyword evidence="2" id="KW-1185">Reference proteome</keyword>
<comment type="caution">
    <text evidence="1">The sequence shown here is derived from an EMBL/GenBank/DDBJ whole genome shotgun (WGS) entry which is preliminary data.</text>
</comment>
<dbReference type="RefSeq" id="WP_169171222.1">
    <property type="nucleotide sequence ID" value="NZ_JAAIII010000001.1"/>
</dbReference>
<organism evidence="1 2">
    <name type="scientific">Bifidobacterium oedipodis</name>
    <dbReference type="NCBI Taxonomy" id="2675322"/>
    <lineage>
        <taxon>Bacteria</taxon>
        <taxon>Bacillati</taxon>
        <taxon>Actinomycetota</taxon>
        <taxon>Actinomycetes</taxon>
        <taxon>Bifidobacteriales</taxon>
        <taxon>Bifidobacteriaceae</taxon>
        <taxon>Bifidobacterium</taxon>
    </lineage>
</organism>
<accession>A0A7Y0HS43</accession>